<sequence length="552" mass="64307">MQNQSNLVEDIKSQSTRVPVSLVTVFIIFCLNLLPLFFFLHRASVLLSGIFILFLSCLLLYPYKKRWCSGYTHEFKILIRNRIDALYFIAPFFIVPVFWNISPTILFLKFDFYTKVIVSWFIFSVIWLNKYYAVANEKTEYRSIAFYFFMFASCALWLQLLWKIGAESVVYTSVSANRFNRLAQAFYYIWEHKPFSSHFLMSFQSVENYNQQIAYAGYSPPFLILIYAYAKILAFLLGVTLEITTRVVSIFYSIIFAAVYVFTLINNPNKSALNKTLVQFSIFCVFGIMLSIPSFWIQLTQDSGTDNVFPLIMYCTLFLFVYVSRQDFTSAWFKFGLLGLCLLVPIYGILMIITLMFYAFREEYKREHYSTVISVLLFACVVVMVSYLYPIIMVKLLHYKSDSSSFLFRSGLDGDVRYYKNMLQALVRPVCVSFTREWSSLIPELIFLFIAFLIGGKILLKDKVELYAVYLFLFFPYLLTLVLWPQAVSIHPYLYDYMLELPLFFVAASLVISPPVQQRLRGPFALLFILGLISLLLYNFTMIAQATKAFSP</sequence>
<organism evidence="2 3">
    <name type="scientific">Legionella steelei</name>
    <dbReference type="NCBI Taxonomy" id="947033"/>
    <lineage>
        <taxon>Bacteria</taxon>
        <taxon>Pseudomonadati</taxon>
        <taxon>Pseudomonadota</taxon>
        <taxon>Gammaproteobacteria</taxon>
        <taxon>Legionellales</taxon>
        <taxon>Legionellaceae</taxon>
        <taxon>Legionella</taxon>
    </lineage>
</organism>
<feature type="transmembrane region" description="Helical" evidence="1">
    <location>
        <begin position="222"/>
        <end position="240"/>
    </location>
</feature>
<keyword evidence="1" id="KW-1133">Transmembrane helix</keyword>
<accession>A0A0W0ZKT0</accession>
<protein>
    <submittedName>
        <fullName evidence="2">Uncharacterized protein</fullName>
    </submittedName>
</protein>
<dbReference type="Proteomes" id="UP000054926">
    <property type="component" value="Unassembled WGS sequence"/>
</dbReference>
<feature type="transmembrane region" description="Helical" evidence="1">
    <location>
        <begin position="45"/>
        <end position="63"/>
    </location>
</feature>
<feature type="transmembrane region" description="Helical" evidence="1">
    <location>
        <begin position="337"/>
        <end position="360"/>
    </location>
</feature>
<feature type="transmembrane region" description="Helical" evidence="1">
    <location>
        <begin position="308"/>
        <end position="325"/>
    </location>
</feature>
<feature type="transmembrane region" description="Helical" evidence="1">
    <location>
        <begin position="277"/>
        <end position="296"/>
    </location>
</feature>
<comment type="caution">
    <text evidence="2">The sequence shown here is derived from an EMBL/GenBank/DDBJ whole genome shotgun (WGS) entry which is preliminary data.</text>
</comment>
<dbReference type="OrthoDB" id="6791133at2"/>
<keyword evidence="1" id="KW-0472">Membrane</keyword>
<proteinExistence type="predicted"/>
<name>A0A0W0ZKT0_9GAMM</name>
<dbReference type="EMBL" id="LNYY01000019">
    <property type="protein sequence ID" value="KTD69636.1"/>
    <property type="molecule type" value="Genomic_DNA"/>
</dbReference>
<feature type="transmembrane region" description="Helical" evidence="1">
    <location>
        <begin position="247"/>
        <end position="265"/>
    </location>
</feature>
<dbReference type="PATRIC" id="fig|947033.5.peg.2964"/>
<feature type="transmembrane region" description="Helical" evidence="1">
    <location>
        <begin position="144"/>
        <end position="162"/>
    </location>
</feature>
<evidence type="ECO:0000313" key="3">
    <source>
        <dbReference type="Proteomes" id="UP000054926"/>
    </source>
</evidence>
<keyword evidence="3" id="KW-1185">Reference proteome</keyword>
<dbReference type="AlphaFoldDB" id="A0A0W0ZKT0"/>
<feature type="transmembrane region" description="Helical" evidence="1">
    <location>
        <begin position="372"/>
        <end position="392"/>
    </location>
</feature>
<evidence type="ECO:0000313" key="2">
    <source>
        <dbReference type="EMBL" id="KTD69636.1"/>
    </source>
</evidence>
<gene>
    <name evidence="2" type="ORF">Lste_2794</name>
</gene>
<feature type="transmembrane region" description="Helical" evidence="1">
    <location>
        <begin position="524"/>
        <end position="546"/>
    </location>
</feature>
<feature type="transmembrane region" description="Helical" evidence="1">
    <location>
        <begin position="467"/>
        <end position="487"/>
    </location>
</feature>
<dbReference type="RefSeq" id="WP_058511561.1">
    <property type="nucleotide sequence ID" value="NZ_LNYY01000019.1"/>
</dbReference>
<reference evidence="2 3" key="1">
    <citation type="submission" date="2015-11" db="EMBL/GenBank/DDBJ databases">
        <title>Genomic analysis of 38 Legionella species identifies large and diverse effector repertoires.</title>
        <authorList>
            <person name="Burstein D."/>
            <person name="Amaro F."/>
            <person name="Zusman T."/>
            <person name="Lifshitz Z."/>
            <person name="Cohen O."/>
            <person name="Gilbert J.A."/>
            <person name="Pupko T."/>
            <person name="Shuman H.A."/>
            <person name="Segal G."/>
        </authorList>
    </citation>
    <scope>NUCLEOTIDE SEQUENCE [LARGE SCALE GENOMIC DNA]</scope>
    <source>
        <strain evidence="2 3">IMVS3376</strain>
    </source>
</reference>
<feature type="transmembrane region" description="Helical" evidence="1">
    <location>
        <begin position="20"/>
        <end position="39"/>
    </location>
</feature>
<feature type="transmembrane region" description="Helical" evidence="1">
    <location>
        <begin position="112"/>
        <end position="132"/>
    </location>
</feature>
<feature type="transmembrane region" description="Helical" evidence="1">
    <location>
        <begin position="84"/>
        <end position="106"/>
    </location>
</feature>
<feature type="transmembrane region" description="Helical" evidence="1">
    <location>
        <begin position="493"/>
        <end position="512"/>
    </location>
</feature>
<dbReference type="STRING" id="947033.Lste_2794"/>
<evidence type="ECO:0000256" key="1">
    <source>
        <dbReference type="SAM" id="Phobius"/>
    </source>
</evidence>
<feature type="transmembrane region" description="Helical" evidence="1">
    <location>
        <begin position="441"/>
        <end position="460"/>
    </location>
</feature>
<keyword evidence="1" id="KW-0812">Transmembrane</keyword>